<evidence type="ECO:0000256" key="11">
    <source>
        <dbReference type="ARBA" id="ARBA00023288"/>
    </source>
</evidence>
<dbReference type="InterPro" id="IPR001461">
    <property type="entry name" value="Aspartic_peptidase_A1"/>
</dbReference>
<keyword evidence="11" id="KW-0449">Lipoprotein</keyword>
<reference evidence="16 17" key="1">
    <citation type="journal article" date="2023" name="Hortic Res">
        <title>Pangenome of water caltrop reveals structural variations and asymmetric subgenome divergence after allopolyploidization.</title>
        <authorList>
            <person name="Zhang X."/>
            <person name="Chen Y."/>
            <person name="Wang L."/>
            <person name="Yuan Y."/>
            <person name="Fang M."/>
            <person name="Shi L."/>
            <person name="Lu R."/>
            <person name="Comes H.P."/>
            <person name="Ma Y."/>
            <person name="Chen Y."/>
            <person name="Huang G."/>
            <person name="Zhou Y."/>
            <person name="Zheng Z."/>
            <person name="Qiu Y."/>
        </authorList>
    </citation>
    <scope>NUCLEOTIDE SEQUENCE [LARGE SCALE GENOMIC DNA]</scope>
    <source>
        <tissue evidence="16">Roots</tissue>
    </source>
</reference>
<feature type="active site" evidence="12">
    <location>
        <position position="124"/>
    </location>
</feature>
<keyword evidence="3" id="KW-1003">Cell membrane</keyword>
<dbReference type="InterPro" id="IPR032861">
    <property type="entry name" value="TAXi_N"/>
</dbReference>
<dbReference type="Proteomes" id="UP001345219">
    <property type="component" value="Chromosome 13"/>
</dbReference>
<comment type="caution">
    <text evidence="16">The sequence shown here is derived from an EMBL/GenBank/DDBJ whole genome shotgun (WGS) entry which is preliminary data.</text>
</comment>
<dbReference type="CDD" id="cd05476">
    <property type="entry name" value="pepsin_A_like_plant"/>
    <property type="match status" value="1"/>
</dbReference>
<evidence type="ECO:0000313" key="17">
    <source>
        <dbReference type="Proteomes" id="UP001345219"/>
    </source>
</evidence>
<evidence type="ECO:0000256" key="12">
    <source>
        <dbReference type="PIRSR" id="PIRSR601461-1"/>
    </source>
</evidence>
<dbReference type="Gene3D" id="2.40.70.10">
    <property type="entry name" value="Acid Proteases"/>
    <property type="match status" value="2"/>
</dbReference>
<name>A0AAN7LAQ1_9MYRT</name>
<evidence type="ECO:0000256" key="10">
    <source>
        <dbReference type="ARBA" id="ARBA00023180"/>
    </source>
</evidence>
<evidence type="ECO:0000256" key="7">
    <source>
        <dbReference type="ARBA" id="ARBA00022750"/>
    </source>
</evidence>
<dbReference type="InterPro" id="IPR033121">
    <property type="entry name" value="PEPTIDASE_A1"/>
</dbReference>
<dbReference type="GO" id="GO:0005886">
    <property type="term" value="C:plasma membrane"/>
    <property type="evidence" value="ECO:0007669"/>
    <property type="project" value="UniProtKB-SubCell"/>
</dbReference>
<evidence type="ECO:0000256" key="2">
    <source>
        <dbReference type="ARBA" id="ARBA00007447"/>
    </source>
</evidence>
<dbReference type="GO" id="GO:0098552">
    <property type="term" value="C:side of membrane"/>
    <property type="evidence" value="ECO:0007669"/>
    <property type="project" value="UniProtKB-KW"/>
</dbReference>
<dbReference type="EMBL" id="JAXIOK010000001">
    <property type="protein sequence ID" value="KAK4781119.1"/>
    <property type="molecule type" value="Genomic_DNA"/>
</dbReference>
<evidence type="ECO:0000256" key="3">
    <source>
        <dbReference type="ARBA" id="ARBA00022475"/>
    </source>
</evidence>
<dbReference type="GO" id="GO:0004190">
    <property type="term" value="F:aspartic-type endopeptidase activity"/>
    <property type="evidence" value="ECO:0007669"/>
    <property type="project" value="UniProtKB-KW"/>
</dbReference>
<evidence type="ECO:0000256" key="5">
    <source>
        <dbReference type="ARBA" id="ARBA00022670"/>
    </source>
</evidence>
<evidence type="ECO:0000256" key="13">
    <source>
        <dbReference type="RuleBase" id="RU000454"/>
    </source>
</evidence>
<dbReference type="SUPFAM" id="SSF50630">
    <property type="entry name" value="Acid proteases"/>
    <property type="match status" value="1"/>
</dbReference>
<accession>A0AAN7LAQ1</accession>
<evidence type="ECO:0000256" key="6">
    <source>
        <dbReference type="ARBA" id="ARBA00022729"/>
    </source>
</evidence>
<dbReference type="Pfam" id="PF14541">
    <property type="entry name" value="TAXi_C"/>
    <property type="match status" value="1"/>
</dbReference>
<keyword evidence="5 13" id="KW-0645">Protease</keyword>
<dbReference type="FunFam" id="2.40.70.10:FF:000012">
    <property type="entry name" value="Aspartyl protease family protein 1"/>
    <property type="match status" value="1"/>
</dbReference>
<keyword evidence="7 13" id="KW-0064">Aspartyl protease</keyword>
<evidence type="ECO:0000256" key="4">
    <source>
        <dbReference type="ARBA" id="ARBA00022622"/>
    </source>
</evidence>
<evidence type="ECO:0000256" key="14">
    <source>
        <dbReference type="SAM" id="SignalP"/>
    </source>
</evidence>
<sequence>MAGGGDSWLWLLPVALLALISLGGRGCYGFGTFGFDIHHRFSDPVKGVLDVDDLQLPEKWSAPYYAAMAHRDRAIHGRRLAEHPDVPITFSPGNDTYRISSLGFLHYANVTVGTPDLWFLVALDTGSDLFWLPCDCGGCVSALQTSSGQKLDLNMYSPNTSSTSSQVPCNSTLCSTQSQCSSPLSSCPYEVNYLSSGTSSSGILVEDVLHLVTDDNQTKAIEAQIAFGCGQVETGSFLEGAAPNGLFGLGMRNISVPSRLAKDGLAANSFSMCFSPDGTGRISFGDKGSTDQGETPFYVQQLHPTYNITITQISVGGNINDLEFSAIFDSGTSFTYLNDPAYTLISKKFNSLAQDKQVSLDTRLPFDYCYALSPNQTSYKYPTVNFTMKGGDQFHVNNPTVLVQNQDGSLIYCLAMVKSGDVNIIGQNFMTGYHIVFDREKMVLGWKASDCYGGSNSTKLNVPKTNTTAIPPAVAVDPRTTSGSGTSPQITSKAPSPLGHLNCYTSIVMMILSSIFFAF</sequence>
<dbReference type="AlphaFoldDB" id="A0AAN7LAQ1"/>
<evidence type="ECO:0000313" key="16">
    <source>
        <dbReference type="EMBL" id="KAK4781119.1"/>
    </source>
</evidence>
<keyword evidence="6 14" id="KW-0732">Signal</keyword>
<evidence type="ECO:0000259" key="15">
    <source>
        <dbReference type="PROSITE" id="PS51767"/>
    </source>
</evidence>
<dbReference type="PROSITE" id="PS51767">
    <property type="entry name" value="PEPTIDASE_A1"/>
    <property type="match status" value="1"/>
</dbReference>
<keyword evidence="9" id="KW-0472">Membrane</keyword>
<feature type="chain" id="PRO_5042954979" description="Peptidase A1 domain-containing protein" evidence="14">
    <location>
        <begin position="27"/>
        <end position="519"/>
    </location>
</feature>
<feature type="active site" evidence="12">
    <location>
        <position position="329"/>
    </location>
</feature>
<dbReference type="PRINTS" id="PR00792">
    <property type="entry name" value="PEPSIN"/>
</dbReference>
<gene>
    <name evidence="16" type="ORF">SAY87_017225</name>
</gene>
<keyword evidence="17" id="KW-1185">Reference proteome</keyword>
<dbReference type="InterPro" id="IPR021109">
    <property type="entry name" value="Peptidase_aspartic_dom_sf"/>
</dbReference>
<dbReference type="FunFam" id="2.40.70.10:FF:000014">
    <property type="entry name" value="Aspartyl protease family protein 1"/>
    <property type="match status" value="1"/>
</dbReference>
<keyword evidence="10" id="KW-0325">Glycoprotein</keyword>
<dbReference type="GO" id="GO:0006508">
    <property type="term" value="P:proteolysis"/>
    <property type="evidence" value="ECO:0007669"/>
    <property type="project" value="UniProtKB-KW"/>
</dbReference>
<dbReference type="PANTHER" id="PTHR13683:SF826">
    <property type="entry name" value="ASPARTYL PROTEASE FAMILY PROTEIN 1"/>
    <property type="match status" value="1"/>
</dbReference>
<evidence type="ECO:0000256" key="8">
    <source>
        <dbReference type="ARBA" id="ARBA00022801"/>
    </source>
</evidence>
<evidence type="ECO:0000256" key="9">
    <source>
        <dbReference type="ARBA" id="ARBA00023136"/>
    </source>
</evidence>
<feature type="signal peptide" evidence="14">
    <location>
        <begin position="1"/>
        <end position="26"/>
    </location>
</feature>
<dbReference type="InterPro" id="IPR001969">
    <property type="entry name" value="Aspartic_peptidase_AS"/>
</dbReference>
<comment type="similarity">
    <text evidence="2 13">Belongs to the peptidase A1 family.</text>
</comment>
<evidence type="ECO:0000256" key="1">
    <source>
        <dbReference type="ARBA" id="ARBA00004609"/>
    </source>
</evidence>
<keyword evidence="4" id="KW-0336">GPI-anchor</keyword>
<feature type="domain" description="Peptidase A1" evidence="15">
    <location>
        <begin position="106"/>
        <end position="447"/>
    </location>
</feature>
<dbReference type="PROSITE" id="PS00141">
    <property type="entry name" value="ASP_PROTEASE"/>
    <property type="match status" value="2"/>
</dbReference>
<dbReference type="Pfam" id="PF14543">
    <property type="entry name" value="TAXi_N"/>
    <property type="match status" value="1"/>
</dbReference>
<protein>
    <recommendedName>
        <fullName evidence="15">Peptidase A1 domain-containing protein</fullName>
    </recommendedName>
</protein>
<dbReference type="PANTHER" id="PTHR13683">
    <property type="entry name" value="ASPARTYL PROTEASES"/>
    <property type="match status" value="1"/>
</dbReference>
<dbReference type="InterPro" id="IPR032799">
    <property type="entry name" value="TAXi_C"/>
</dbReference>
<keyword evidence="8 13" id="KW-0378">Hydrolase</keyword>
<proteinExistence type="inferred from homology"/>
<comment type="subcellular location">
    <subcellularLocation>
        <location evidence="1">Cell membrane</location>
        <topology evidence="1">Lipid-anchor</topology>
        <topology evidence="1">GPI-anchor</topology>
    </subcellularLocation>
</comment>
<dbReference type="InterPro" id="IPR034161">
    <property type="entry name" value="Pepsin-like_plant"/>
</dbReference>
<organism evidence="16 17">
    <name type="scientific">Trapa incisa</name>
    <dbReference type="NCBI Taxonomy" id="236973"/>
    <lineage>
        <taxon>Eukaryota</taxon>
        <taxon>Viridiplantae</taxon>
        <taxon>Streptophyta</taxon>
        <taxon>Embryophyta</taxon>
        <taxon>Tracheophyta</taxon>
        <taxon>Spermatophyta</taxon>
        <taxon>Magnoliopsida</taxon>
        <taxon>eudicotyledons</taxon>
        <taxon>Gunneridae</taxon>
        <taxon>Pentapetalae</taxon>
        <taxon>rosids</taxon>
        <taxon>malvids</taxon>
        <taxon>Myrtales</taxon>
        <taxon>Lythraceae</taxon>
        <taxon>Trapa</taxon>
    </lineage>
</organism>